<evidence type="ECO:0000313" key="3">
    <source>
        <dbReference type="EMBL" id="HGW92176.1"/>
    </source>
</evidence>
<evidence type="ECO:0000256" key="1">
    <source>
        <dbReference type="ARBA" id="ARBA00006611"/>
    </source>
</evidence>
<evidence type="ECO:0000259" key="2">
    <source>
        <dbReference type="PROSITE" id="PS00662"/>
    </source>
</evidence>
<dbReference type="Gene3D" id="3.40.50.300">
    <property type="entry name" value="P-loop containing nucleotide triphosphate hydrolases"/>
    <property type="match status" value="1"/>
</dbReference>
<dbReference type="GO" id="GO:0005524">
    <property type="term" value="F:ATP binding"/>
    <property type="evidence" value="ECO:0007669"/>
    <property type="project" value="InterPro"/>
</dbReference>
<dbReference type="InterPro" id="IPR006321">
    <property type="entry name" value="PilT/PilU"/>
</dbReference>
<dbReference type="Gene3D" id="3.30.450.90">
    <property type="match status" value="1"/>
</dbReference>
<organism evidence="3">
    <name type="scientific">candidate division WOR-3 bacterium</name>
    <dbReference type="NCBI Taxonomy" id="2052148"/>
    <lineage>
        <taxon>Bacteria</taxon>
        <taxon>Bacteria division WOR-3</taxon>
    </lineage>
</organism>
<name>A0A7C4U7P7_UNCW3</name>
<feature type="domain" description="Bacterial type II secretion system protein E" evidence="2">
    <location>
        <begin position="195"/>
        <end position="209"/>
    </location>
</feature>
<dbReference type="PANTHER" id="PTHR30486:SF16">
    <property type="entry name" value="TWITCHING MOTILITY PROTEIN PILT"/>
    <property type="match status" value="1"/>
</dbReference>
<dbReference type="Pfam" id="PF00437">
    <property type="entry name" value="T2SSE"/>
    <property type="match status" value="1"/>
</dbReference>
<comment type="caution">
    <text evidence="3">The sequence shown here is derived from an EMBL/GenBank/DDBJ whole genome shotgun (WGS) entry which is preliminary data.</text>
</comment>
<dbReference type="PANTHER" id="PTHR30486">
    <property type="entry name" value="TWITCHING MOTILITY PROTEIN PILT"/>
    <property type="match status" value="1"/>
</dbReference>
<accession>A0A7C4U7P7</accession>
<dbReference type="SMART" id="SM00382">
    <property type="entry name" value="AAA"/>
    <property type="match status" value="1"/>
</dbReference>
<dbReference type="EMBL" id="DTHG01000083">
    <property type="protein sequence ID" value="HGW92176.1"/>
    <property type="molecule type" value="Genomic_DNA"/>
</dbReference>
<gene>
    <name evidence="3" type="ORF">ENV67_06530</name>
</gene>
<dbReference type="InterPro" id="IPR027417">
    <property type="entry name" value="P-loop_NTPase"/>
</dbReference>
<dbReference type="InterPro" id="IPR001482">
    <property type="entry name" value="T2SS/T4SS_dom"/>
</dbReference>
<protein>
    <submittedName>
        <fullName evidence="3">Type IV pilus twitching motility protein PilT</fullName>
    </submittedName>
</protein>
<proteinExistence type="inferred from homology"/>
<dbReference type="InterPro" id="IPR050921">
    <property type="entry name" value="T4SS_GSP_E_ATPase"/>
</dbReference>
<dbReference type="AlphaFoldDB" id="A0A7C4U7P7"/>
<reference evidence="3" key="1">
    <citation type="journal article" date="2020" name="mSystems">
        <title>Genome- and Community-Level Interaction Insights into Carbon Utilization and Element Cycling Functions of Hydrothermarchaeota in Hydrothermal Sediment.</title>
        <authorList>
            <person name="Zhou Z."/>
            <person name="Liu Y."/>
            <person name="Xu W."/>
            <person name="Pan J."/>
            <person name="Luo Z.H."/>
            <person name="Li M."/>
        </authorList>
    </citation>
    <scope>NUCLEOTIDE SEQUENCE [LARGE SCALE GENOMIC DNA]</scope>
    <source>
        <strain evidence="3">SpSt-780</strain>
    </source>
</reference>
<dbReference type="CDD" id="cd01131">
    <property type="entry name" value="PilT"/>
    <property type="match status" value="1"/>
</dbReference>
<dbReference type="NCBIfam" id="TIGR01420">
    <property type="entry name" value="pilT_fam"/>
    <property type="match status" value="1"/>
</dbReference>
<dbReference type="PROSITE" id="PS00662">
    <property type="entry name" value="T2SP_E"/>
    <property type="match status" value="1"/>
</dbReference>
<dbReference type="InterPro" id="IPR003593">
    <property type="entry name" value="AAA+_ATPase"/>
</dbReference>
<dbReference type="GO" id="GO:0016887">
    <property type="term" value="F:ATP hydrolysis activity"/>
    <property type="evidence" value="ECO:0007669"/>
    <property type="project" value="InterPro"/>
</dbReference>
<dbReference type="SUPFAM" id="SSF52540">
    <property type="entry name" value="P-loop containing nucleoside triphosphate hydrolases"/>
    <property type="match status" value="1"/>
</dbReference>
<comment type="similarity">
    <text evidence="1">Belongs to the GSP E family.</text>
</comment>
<sequence>MDELIKMLEELVKMGGSDLHIKSDEYPIFRIDGRLVRMTKYPINTPQFIKDTFFSMMNDIQKNRFKKELELDLSYELKGLSRFRINLFLQKGVIGAAIRAIPIKVKTIKEWGLPDILETISDYNKGFVLVTGPTGSGKSTTLSAMIEYMNRKYKRHIITIEDPIEFIFEDKMCTIEQREIGVDTFSFTEALKRVVRQSPDVIMVGEMRDLETISRALTAAEMGSLVLATLHTTDAAQTVDRIVDIFPPEQQHQVRLQLANTLRAVISQTLLPLATGKGRIPAFEILIVTPAVKSAIREGKVDQIYSLIQSGGKYGMKLLDQSLKELYLRGLVSYEEALAKSSNPVEFESSITRM</sequence>